<dbReference type="InterPro" id="IPR043502">
    <property type="entry name" value="DNA/RNA_pol_sf"/>
</dbReference>
<feature type="compositionally biased region" description="Polar residues" evidence="7">
    <location>
        <begin position="163"/>
        <end position="172"/>
    </location>
</feature>
<dbReference type="Proteomes" id="UP000467840">
    <property type="component" value="Chromosome 9"/>
</dbReference>
<dbReference type="InterPro" id="IPR041373">
    <property type="entry name" value="RT_RNaseH"/>
</dbReference>
<evidence type="ECO:0000256" key="1">
    <source>
        <dbReference type="ARBA" id="ARBA00022679"/>
    </source>
</evidence>
<evidence type="ECO:0000256" key="2">
    <source>
        <dbReference type="ARBA" id="ARBA00022695"/>
    </source>
</evidence>
<dbReference type="Pfam" id="PF17921">
    <property type="entry name" value="Integrase_H2C2"/>
    <property type="match status" value="1"/>
</dbReference>
<feature type="domain" description="Integrase zinc-binding" evidence="10">
    <location>
        <begin position="620"/>
        <end position="655"/>
    </location>
</feature>
<feature type="domain" description="Retrotransposon gag" evidence="8">
    <location>
        <begin position="664"/>
        <end position="752"/>
    </location>
</feature>
<name>A0A6A6LYB2_HEVBR</name>
<evidence type="ECO:0000259" key="9">
    <source>
        <dbReference type="Pfam" id="PF17917"/>
    </source>
</evidence>
<keyword evidence="6" id="KW-0695">RNA-directed DNA polymerase</keyword>
<keyword evidence="1" id="KW-0808">Transferase</keyword>
<dbReference type="PANTHER" id="PTHR37984:SF5">
    <property type="entry name" value="PROTEIN NYNRIN-LIKE"/>
    <property type="match status" value="1"/>
</dbReference>
<dbReference type="GO" id="GO:0016787">
    <property type="term" value="F:hydrolase activity"/>
    <property type="evidence" value="ECO:0007669"/>
    <property type="project" value="UniProtKB-KW"/>
</dbReference>
<evidence type="ECO:0000313" key="11">
    <source>
        <dbReference type="EMBL" id="KAF2305026.1"/>
    </source>
</evidence>
<proteinExistence type="predicted"/>
<dbReference type="InterPro" id="IPR041588">
    <property type="entry name" value="Integrase_H2C2"/>
</dbReference>
<feature type="compositionally biased region" description="Low complexity" evidence="7">
    <location>
        <begin position="148"/>
        <end position="162"/>
    </location>
</feature>
<accession>A0A6A6LYB2</accession>
<protein>
    <recommendedName>
        <fullName evidence="13">Reverse transcriptase/retrotransposon-derived protein RNase H-like domain-containing protein</fullName>
    </recommendedName>
</protein>
<dbReference type="FunFam" id="3.10.20.370:FF:000001">
    <property type="entry name" value="Retrovirus-related Pol polyprotein from transposon 17.6-like protein"/>
    <property type="match status" value="1"/>
</dbReference>
<keyword evidence="3" id="KW-0540">Nuclease</keyword>
<keyword evidence="4" id="KW-0255">Endonuclease</keyword>
<feature type="domain" description="Reverse transcriptase RNase H-like" evidence="9">
    <location>
        <begin position="433"/>
        <end position="532"/>
    </location>
</feature>
<reference evidence="11 12" key="1">
    <citation type="journal article" date="2020" name="Mol. Plant">
        <title>The Chromosome-Based Rubber Tree Genome Provides New Insights into Spurge Genome Evolution and Rubber Biosynthesis.</title>
        <authorList>
            <person name="Liu J."/>
            <person name="Shi C."/>
            <person name="Shi C.C."/>
            <person name="Li W."/>
            <person name="Zhang Q.J."/>
            <person name="Zhang Y."/>
            <person name="Li K."/>
            <person name="Lu H.F."/>
            <person name="Shi C."/>
            <person name="Zhu S.T."/>
            <person name="Xiao Z.Y."/>
            <person name="Nan H."/>
            <person name="Yue Y."/>
            <person name="Zhu X.G."/>
            <person name="Wu Y."/>
            <person name="Hong X.N."/>
            <person name="Fan G.Y."/>
            <person name="Tong Y."/>
            <person name="Zhang D."/>
            <person name="Mao C.L."/>
            <person name="Liu Y.L."/>
            <person name="Hao S.J."/>
            <person name="Liu W.Q."/>
            <person name="Lv M.Q."/>
            <person name="Zhang H.B."/>
            <person name="Liu Y."/>
            <person name="Hu-Tang G.R."/>
            <person name="Wang J.P."/>
            <person name="Wang J.H."/>
            <person name="Sun Y.H."/>
            <person name="Ni S.B."/>
            <person name="Chen W.B."/>
            <person name="Zhang X.C."/>
            <person name="Jiao Y.N."/>
            <person name="Eichler E.E."/>
            <person name="Li G.H."/>
            <person name="Liu X."/>
            <person name="Gao L.Z."/>
        </authorList>
    </citation>
    <scope>NUCLEOTIDE SEQUENCE [LARGE SCALE GENOMIC DNA]</scope>
    <source>
        <strain evidence="12">cv. GT1</strain>
        <tissue evidence="11">Leaf</tissue>
    </source>
</reference>
<evidence type="ECO:0000313" key="12">
    <source>
        <dbReference type="Proteomes" id="UP000467840"/>
    </source>
</evidence>
<dbReference type="Pfam" id="PF17917">
    <property type="entry name" value="RT_RNaseH"/>
    <property type="match status" value="1"/>
</dbReference>
<evidence type="ECO:0000256" key="7">
    <source>
        <dbReference type="SAM" id="MobiDB-lite"/>
    </source>
</evidence>
<evidence type="ECO:0008006" key="13">
    <source>
        <dbReference type="Google" id="ProtNLM"/>
    </source>
</evidence>
<comment type="caution">
    <text evidence="11">The sequence shown here is derived from an EMBL/GenBank/DDBJ whole genome shotgun (WGS) entry which is preliminary data.</text>
</comment>
<dbReference type="GO" id="GO:0003964">
    <property type="term" value="F:RNA-directed DNA polymerase activity"/>
    <property type="evidence" value="ECO:0007669"/>
    <property type="project" value="UniProtKB-KW"/>
</dbReference>
<dbReference type="SUPFAM" id="SSF56672">
    <property type="entry name" value="DNA/RNA polymerases"/>
    <property type="match status" value="2"/>
</dbReference>
<gene>
    <name evidence="11" type="ORF">GH714_001150</name>
</gene>
<dbReference type="GO" id="GO:0004519">
    <property type="term" value="F:endonuclease activity"/>
    <property type="evidence" value="ECO:0007669"/>
    <property type="project" value="UniProtKB-KW"/>
</dbReference>
<dbReference type="InterPro" id="IPR005162">
    <property type="entry name" value="Retrotrans_gag_dom"/>
</dbReference>
<evidence type="ECO:0000256" key="3">
    <source>
        <dbReference type="ARBA" id="ARBA00022722"/>
    </source>
</evidence>
<feature type="domain" description="Retrotransposon gag" evidence="8">
    <location>
        <begin position="18"/>
        <end position="99"/>
    </location>
</feature>
<dbReference type="EMBL" id="JAAGAX010000008">
    <property type="protein sequence ID" value="KAF2305026.1"/>
    <property type="molecule type" value="Genomic_DNA"/>
</dbReference>
<evidence type="ECO:0000256" key="6">
    <source>
        <dbReference type="ARBA" id="ARBA00022918"/>
    </source>
</evidence>
<evidence type="ECO:0000256" key="5">
    <source>
        <dbReference type="ARBA" id="ARBA00022801"/>
    </source>
</evidence>
<sequence length="783" mass="89940">MWLQERELKWQPSIWKEEPLQWHQGFIEIKGNAAYEDWNSYVIAIAARFGDKAYEDPLADLRNLRQVNTLQEYLDSFDELYPKAGIREDQALSFFLSGLVDELQMPVRMFKPKTLAEAYSLTRLQEITVAAIQNKPKPFYKSSTLTNSQQPKFTTQPFTTSSLPSKVTSSTNVNSKELPGLLPIPSLPKSIHVPNRNSKITSKEWEDRRAKVGGEKESNELKETTVFKWGMQGYDFVAEVYVLALDSYDLILGAQWLFTLGDISWNFSKLRMAFQMNGELCELVGEQWPIGPNQLNSLELTRHYSTILKNADWVHKSNMFCFDIQEQVQCMSATVGKSWPSLDDLLLRFEDIFQEPKSLPPKRDHDHRIILKEGSSPVNIRPYKYAASQKDAIETMVAEMLQAGNFVWDIEAQAAFDQLKHAMTSAPILALLDFSKEFTLETDASSTGIGAVLMQSGHPITFISKELSPKHQLLSAYERELFAILFAVKKWHHYLQAKHFTILTDHQILKYLLEQKLSAPTQQAWMAKLMQFHYDIKYKKGSENAAADALSRSPALSLHALSTILLPSQLYNRIAATWQMDTQLIQLIQEKINEPLLHASFQWSNNQLRCKGKLVVGRDDTLCADLLKFFHDSATGGHFGISGTSKRMTSLVYWPVSEDATRLKLFPFSLKDMALDWLDSLPHNSITNWEQLTDAFLVQYFPPGKTQELRNQMIAFRPREDETLYESRMRWKELERQCPHHAILKWMITKIFTQMSLLLSEESLMLKLEGNSSLSMKMKLMSC</sequence>
<evidence type="ECO:0000259" key="8">
    <source>
        <dbReference type="Pfam" id="PF03732"/>
    </source>
</evidence>
<keyword evidence="5" id="KW-0378">Hydrolase</keyword>
<keyword evidence="2" id="KW-0548">Nucleotidyltransferase</keyword>
<dbReference type="Pfam" id="PF03732">
    <property type="entry name" value="Retrotrans_gag"/>
    <property type="match status" value="2"/>
</dbReference>
<feature type="region of interest" description="Disordered" evidence="7">
    <location>
        <begin position="143"/>
        <end position="172"/>
    </location>
</feature>
<evidence type="ECO:0000256" key="4">
    <source>
        <dbReference type="ARBA" id="ARBA00022759"/>
    </source>
</evidence>
<dbReference type="InterPro" id="IPR050951">
    <property type="entry name" value="Retrovirus_Pol_polyprotein"/>
</dbReference>
<evidence type="ECO:0000259" key="10">
    <source>
        <dbReference type="Pfam" id="PF17921"/>
    </source>
</evidence>
<dbReference type="Gene3D" id="3.10.20.370">
    <property type="match status" value="1"/>
</dbReference>
<dbReference type="CDD" id="cd09274">
    <property type="entry name" value="RNase_HI_RT_Ty3"/>
    <property type="match status" value="1"/>
</dbReference>
<dbReference type="PANTHER" id="PTHR37984">
    <property type="entry name" value="PROTEIN CBG26694"/>
    <property type="match status" value="1"/>
</dbReference>
<keyword evidence="12" id="KW-1185">Reference proteome</keyword>
<dbReference type="AlphaFoldDB" id="A0A6A6LYB2"/>
<organism evidence="11 12">
    <name type="scientific">Hevea brasiliensis</name>
    <name type="common">Para rubber tree</name>
    <name type="synonym">Siphonia brasiliensis</name>
    <dbReference type="NCBI Taxonomy" id="3981"/>
    <lineage>
        <taxon>Eukaryota</taxon>
        <taxon>Viridiplantae</taxon>
        <taxon>Streptophyta</taxon>
        <taxon>Embryophyta</taxon>
        <taxon>Tracheophyta</taxon>
        <taxon>Spermatophyta</taxon>
        <taxon>Magnoliopsida</taxon>
        <taxon>eudicotyledons</taxon>
        <taxon>Gunneridae</taxon>
        <taxon>Pentapetalae</taxon>
        <taxon>rosids</taxon>
        <taxon>fabids</taxon>
        <taxon>Malpighiales</taxon>
        <taxon>Euphorbiaceae</taxon>
        <taxon>Crotonoideae</taxon>
        <taxon>Micrandreae</taxon>
        <taxon>Hevea</taxon>
    </lineage>
</organism>